<dbReference type="Proteomes" id="UP000002255">
    <property type="component" value="Chromosome"/>
</dbReference>
<gene>
    <name evidence="1" type="ordered locus">Xcel_0546</name>
</gene>
<dbReference type="EMBL" id="CP001821">
    <property type="protein sequence ID" value="ACZ29585.1"/>
    <property type="molecule type" value="Genomic_DNA"/>
</dbReference>
<keyword evidence="2" id="KW-1185">Reference proteome</keyword>
<evidence type="ECO:0000313" key="1">
    <source>
        <dbReference type="EMBL" id="ACZ29585.1"/>
    </source>
</evidence>
<reference evidence="2" key="1">
    <citation type="submission" date="2009-11" db="EMBL/GenBank/DDBJ databases">
        <title>The complete chromosome of Xylanimonas cellulosilytica DSM 15894.</title>
        <authorList>
            <consortium name="US DOE Joint Genome Institute (JGI-PGF)"/>
            <person name="Lucas S."/>
            <person name="Copeland A."/>
            <person name="Lapidus A."/>
            <person name="Glavina del Rio T."/>
            <person name="Dalin E."/>
            <person name="Tice H."/>
            <person name="Bruce D."/>
            <person name="Goodwin L."/>
            <person name="Pitluck S."/>
            <person name="Kyrpides N."/>
            <person name="Mavromatis K."/>
            <person name="Ivanova N."/>
            <person name="Mikhailova N."/>
            <person name="Foster B."/>
            <person name="Clum A."/>
            <person name="Brettin T."/>
            <person name="Detter J.C."/>
            <person name="Han C."/>
            <person name="Larimer F."/>
            <person name="Land M."/>
            <person name="Hauser L."/>
            <person name="Markowitz V."/>
            <person name="Cheng J.F."/>
            <person name="Hugenholtz P."/>
            <person name="Woyke T."/>
            <person name="Wu D."/>
            <person name="Gehrich-Schroeter G."/>
            <person name="Schneider S."/>
            <person name="Pukall S.R."/>
            <person name="Klenk H.P."/>
            <person name="Eisen J.A."/>
        </authorList>
    </citation>
    <scope>NUCLEOTIDE SEQUENCE [LARGE SCALE GENOMIC DNA]</scope>
    <source>
        <strain evidence="2">DSM 15894 / CECT 5975 / LMG 20990 / XIL07</strain>
    </source>
</reference>
<proteinExistence type="predicted"/>
<evidence type="ECO:0000313" key="2">
    <source>
        <dbReference type="Proteomes" id="UP000002255"/>
    </source>
</evidence>
<accession>D1BW82</accession>
<dbReference type="AlphaFoldDB" id="D1BW82"/>
<sequence>MPVINVDSVHATRCRIIRTAEVLGINSPDTIRDISIDRFTREVEVTFLGGRNAVHRLPKPSLMTLEAAIQPDHVTITEATICDTNLTVTCQVCGLTWKEPL</sequence>
<dbReference type="KEGG" id="xce:Xcel_0546"/>
<dbReference type="RefSeq" id="WP_012877329.1">
    <property type="nucleotide sequence ID" value="NC_013530.1"/>
</dbReference>
<protein>
    <submittedName>
        <fullName evidence="1">Uncharacterized protein</fullName>
    </submittedName>
</protein>
<reference evidence="1 2" key="2">
    <citation type="journal article" date="2010" name="Stand. Genomic Sci.">
        <title>Complete genome sequence of Xylanimonas cellulosilytica type strain (XIL07).</title>
        <authorList>
            <person name="Foster B."/>
            <person name="Pukall R."/>
            <person name="Abt B."/>
            <person name="Nolan M."/>
            <person name="Glavina Del Rio T."/>
            <person name="Chen F."/>
            <person name="Lucas S."/>
            <person name="Tice H."/>
            <person name="Pitluck S."/>
            <person name="Cheng J.-F."/>
            <person name="Chertkov O."/>
            <person name="Brettin T."/>
            <person name="Han C."/>
            <person name="Detter J.C."/>
            <person name="Bruce D."/>
            <person name="Goodwin L."/>
            <person name="Ivanova N."/>
            <person name="Mavromatis K."/>
            <person name="Pati A."/>
            <person name="Mikhailova N."/>
            <person name="Chen A."/>
            <person name="Palaniappan K."/>
            <person name="Land M."/>
            <person name="Hauser L."/>
            <person name="Chang Y.-J."/>
            <person name="Jeffries C.D."/>
            <person name="Chain P."/>
            <person name="Rohde M."/>
            <person name="Goeker M."/>
            <person name="Bristow J."/>
            <person name="Eisen J.A."/>
            <person name="Markowitz V."/>
            <person name="Hugenholtz P."/>
            <person name="Kyrpides N.C."/>
            <person name="Klenk H.-P."/>
            <person name="Lapidus A."/>
        </authorList>
    </citation>
    <scope>NUCLEOTIDE SEQUENCE [LARGE SCALE GENOMIC DNA]</scope>
    <source>
        <strain evidence="2">DSM 15894 / CECT 5975 / LMG 20990 / XIL07</strain>
    </source>
</reference>
<dbReference type="STRING" id="446471.Xcel_0546"/>
<name>D1BW82_XYLCX</name>
<dbReference type="HOGENOM" id="CLU_2290610_0_0_11"/>
<organism evidence="1 2">
    <name type="scientific">Xylanimonas cellulosilytica (strain DSM 15894 / JCM 12276 / CECT 5975 / KCTC 9989 / LMG 20990 / NBRC 107835 / XIL07)</name>
    <dbReference type="NCBI Taxonomy" id="446471"/>
    <lineage>
        <taxon>Bacteria</taxon>
        <taxon>Bacillati</taxon>
        <taxon>Actinomycetota</taxon>
        <taxon>Actinomycetes</taxon>
        <taxon>Micrococcales</taxon>
        <taxon>Promicromonosporaceae</taxon>
        <taxon>Xylanimonas</taxon>
    </lineage>
</organism>